<dbReference type="Pfam" id="PF00512">
    <property type="entry name" value="HisKA"/>
    <property type="match status" value="1"/>
</dbReference>
<evidence type="ECO:0000256" key="12">
    <source>
        <dbReference type="ARBA" id="ARBA00023012"/>
    </source>
</evidence>
<name>A0A556PT76_9BACI</name>
<dbReference type="FunFam" id="3.30.565.10:FF:000006">
    <property type="entry name" value="Sensor histidine kinase WalK"/>
    <property type="match status" value="1"/>
</dbReference>
<feature type="domain" description="HAMP" evidence="16">
    <location>
        <begin position="193"/>
        <end position="245"/>
    </location>
</feature>
<comment type="caution">
    <text evidence="17">The sequence shown here is derived from an EMBL/GenBank/DDBJ whole genome shotgun (WGS) entry which is preliminary data.</text>
</comment>
<dbReference type="EMBL" id="VMHE01000001">
    <property type="protein sequence ID" value="TSJ67595.1"/>
    <property type="molecule type" value="Genomic_DNA"/>
</dbReference>
<proteinExistence type="predicted"/>
<dbReference type="CDD" id="cd06225">
    <property type="entry name" value="HAMP"/>
    <property type="match status" value="1"/>
</dbReference>
<reference evidence="17 18" key="1">
    <citation type="submission" date="2019-07" db="EMBL/GenBank/DDBJ databases">
        <title>Allobacillus sp. nov. SKP isolated from shrimp paste of Euphausiacea.</title>
        <authorList>
            <person name="Kanchanasin P."/>
            <person name="Tanasupawat S."/>
            <person name="Shi W."/>
            <person name="Wu L."/>
            <person name="Ma J."/>
        </authorList>
    </citation>
    <scope>NUCLEOTIDE SEQUENCE [LARGE SCALE GENOMIC DNA]</scope>
    <source>
        <strain evidence="17 18">SKP4-8</strain>
    </source>
</reference>
<dbReference type="SMART" id="SM00388">
    <property type="entry name" value="HisKA"/>
    <property type="match status" value="1"/>
</dbReference>
<keyword evidence="13 14" id="KW-0472">Membrane</keyword>
<dbReference type="InterPro" id="IPR003660">
    <property type="entry name" value="HAMP_dom"/>
</dbReference>
<dbReference type="Gene3D" id="1.10.287.130">
    <property type="match status" value="1"/>
</dbReference>
<evidence type="ECO:0000256" key="9">
    <source>
        <dbReference type="ARBA" id="ARBA00022777"/>
    </source>
</evidence>
<keyword evidence="8" id="KW-0547">Nucleotide-binding</keyword>
<dbReference type="Pfam" id="PF02518">
    <property type="entry name" value="HATPase_c"/>
    <property type="match status" value="1"/>
</dbReference>
<keyword evidence="5" id="KW-0597">Phosphoprotein</keyword>
<sequence>MMFWRSVVFKLWFTIILMVAFVLFILTVLLLEFFENYYVEEAEKNLLNQAESVATLIESHGNDGLEIETINEVTAPTTRVTIFYSEHEYWMNDNSETNPLPEVDPTWFLTNTDLNQTITNKEEVMKIEPLSNSEAKIVVVGIPFELEGSTGAIYAYQSLEAIEETTTKTTRIILIAASISIILTTIFAFFLSTRITAPLIKMRKAAGELSRGEFYTKVPVLTHDEIGELAISFNRMRRQLNDHISALNQEKSHLSSILKSMADGVITINKKCEIMVMNPPAKSVLEQLGYQFDDTMNKLPSELKGYFEDVLNKEQESISEISVQGRTYVLLLTPLYTNGVIRGVVAILRDMTEERQTDKLRKDFLANVSHELRTPISLMQGYSEAIVDDIAASNEEKRELAQIIYDESLRMSRLVNELLDLARMEAGHIQLNIEKVDISGFINRVAKKFRTVADDQNIHVDVSLNNQTELVFLDPDRMEQVLTNLIDNAIRHSTSGDSITITLDELINEFVIYVKDEGSGIPEEDVPFIFERFYKSDKARTRKKEVKGTGLGLSIAKHIVEAHKGRISVQSHVNEGTKFTITLPKNPHKDYS</sequence>
<evidence type="ECO:0000256" key="8">
    <source>
        <dbReference type="ARBA" id="ARBA00022741"/>
    </source>
</evidence>
<dbReference type="GO" id="GO:0000156">
    <property type="term" value="F:phosphorelay response regulator activity"/>
    <property type="evidence" value="ECO:0007669"/>
    <property type="project" value="TreeGrafter"/>
</dbReference>
<keyword evidence="12" id="KW-0902">Two-component regulatory system</keyword>
<feature type="domain" description="Histidine kinase" evidence="15">
    <location>
        <begin position="367"/>
        <end position="587"/>
    </location>
</feature>
<comment type="catalytic activity">
    <reaction evidence="1">
        <text>ATP + protein L-histidine = ADP + protein N-phospho-L-histidine.</text>
        <dbReference type="EC" id="2.7.13.3"/>
    </reaction>
</comment>
<evidence type="ECO:0000256" key="11">
    <source>
        <dbReference type="ARBA" id="ARBA00022989"/>
    </source>
</evidence>
<dbReference type="InterPro" id="IPR036890">
    <property type="entry name" value="HATPase_C_sf"/>
</dbReference>
<dbReference type="SUPFAM" id="SSF55785">
    <property type="entry name" value="PYP-like sensor domain (PAS domain)"/>
    <property type="match status" value="1"/>
</dbReference>
<accession>A0A556PT76</accession>
<dbReference type="Gene3D" id="3.30.565.10">
    <property type="entry name" value="Histidine kinase-like ATPase, C-terminal domain"/>
    <property type="match status" value="1"/>
</dbReference>
<dbReference type="FunFam" id="1.10.287.130:FF:000001">
    <property type="entry name" value="Two-component sensor histidine kinase"/>
    <property type="match status" value="1"/>
</dbReference>
<keyword evidence="7 14" id="KW-0812">Transmembrane</keyword>
<dbReference type="Proteomes" id="UP000316425">
    <property type="component" value="Unassembled WGS sequence"/>
</dbReference>
<dbReference type="InterPro" id="IPR050351">
    <property type="entry name" value="BphY/WalK/GraS-like"/>
</dbReference>
<evidence type="ECO:0000256" key="3">
    <source>
        <dbReference type="ARBA" id="ARBA00012438"/>
    </source>
</evidence>
<evidence type="ECO:0000256" key="2">
    <source>
        <dbReference type="ARBA" id="ARBA00004651"/>
    </source>
</evidence>
<keyword evidence="10" id="KW-0067">ATP-binding</keyword>
<dbReference type="GO" id="GO:0030295">
    <property type="term" value="F:protein kinase activator activity"/>
    <property type="evidence" value="ECO:0007669"/>
    <property type="project" value="TreeGrafter"/>
</dbReference>
<evidence type="ECO:0000256" key="5">
    <source>
        <dbReference type="ARBA" id="ARBA00022553"/>
    </source>
</evidence>
<keyword evidence="4" id="KW-1003">Cell membrane</keyword>
<evidence type="ECO:0000256" key="10">
    <source>
        <dbReference type="ARBA" id="ARBA00022840"/>
    </source>
</evidence>
<feature type="transmembrane region" description="Helical" evidence="14">
    <location>
        <begin position="172"/>
        <end position="191"/>
    </location>
</feature>
<keyword evidence="18" id="KW-1185">Reference proteome</keyword>
<dbReference type="CDD" id="cd00075">
    <property type="entry name" value="HATPase"/>
    <property type="match status" value="1"/>
</dbReference>
<dbReference type="InterPro" id="IPR036097">
    <property type="entry name" value="HisK_dim/P_sf"/>
</dbReference>
<keyword evidence="11 14" id="KW-1133">Transmembrane helix</keyword>
<dbReference type="Gene3D" id="3.30.450.20">
    <property type="entry name" value="PAS domain"/>
    <property type="match status" value="1"/>
</dbReference>
<dbReference type="SMART" id="SM00387">
    <property type="entry name" value="HATPase_c"/>
    <property type="match status" value="1"/>
</dbReference>
<dbReference type="EC" id="2.7.13.3" evidence="3"/>
<dbReference type="AlphaFoldDB" id="A0A556PT76"/>
<evidence type="ECO:0000313" key="17">
    <source>
        <dbReference type="EMBL" id="TSJ67595.1"/>
    </source>
</evidence>
<evidence type="ECO:0000256" key="6">
    <source>
        <dbReference type="ARBA" id="ARBA00022679"/>
    </source>
</evidence>
<dbReference type="OrthoDB" id="9813151at2"/>
<dbReference type="PROSITE" id="PS50109">
    <property type="entry name" value="HIS_KIN"/>
    <property type="match status" value="1"/>
</dbReference>
<dbReference type="Pfam" id="PF18698">
    <property type="entry name" value="HisK_sensor"/>
    <property type="match status" value="1"/>
</dbReference>
<dbReference type="InterPro" id="IPR003661">
    <property type="entry name" value="HisK_dim/P_dom"/>
</dbReference>
<dbReference type="InterPro" id="IPR041328">
    <property type="entry name" value="HisK_sensor"/>
</dbReference>
<evidence type="ECO:0000259" key="16">
    <source>
        <dbReference type="PROSITE" id="PS50885"/>
    </source>
</evidence>
<dbReference type="GO" id="GO:0000155">
    <property type="term" value="F:phosphorelay sensor kinase activity"/>
    <property type="evidence" value="ECO:0007669"/>
    <property type="project" value="InterPro"/>
</dbReference>
<dbReference type="PANTHER" id="PTHR42878:SF3">
    <property type="entry name" value="HISTIDINE PROTEIN KINASE SAES"/>
    <property type="match status" value="1"/>
</dbReference>
<dbReference type="GO" id="GO:0007234">
    <property type="term" value="P:osmosensory signaling via phosphorelay pathway"/>
    <property type="evidence" value="ECO:0007669"/>
    <property type="project" value="TreeGrafter"/>
</dbReference>
<organism evidence="17 18">
    <name type="scientific">Allobacillus salarius</name>
    <dbReference type="NCBI Taxonomy" id="1955272"/>
    <lineage>
        <taxon>Bacteria</taxon>
        <taxon>Bacillati</taxon>
        <taxon>Bacillota</taxon>
        <taxon>Bacilli</taxon>
        <taxon>Bacillales</taxon>
        <taxon>Bacillaceae</taxon>
        <taxon>Allobacillus</taxon>
    </lineage>
</organism>
<dbReference type="InterPro" id="IPR004358">
    <property type="entry name" value="Sig_transdc_His_kin-like_C"/>
</dbReference>
<dbReference type="InterPro" id="IPR035965">
    <property type="entry name" value="PAS-like_dom_sf"/>
</dbReference>
<evidence type="ECO:0000256" key="13">
    <source>
        <dbReference type="ARBA" id="ARBA00023136"/>
    </source>
</evidence>
<dbReference type="Gene3D" id="6.10.340.10">
    <property type="match status" value="1"/>
</dbReference>
<dbReference type="SUPFAM" id="SSF55874">
    <property type="entry name" value="ATPase domain of HSP90 chaperone/DNA topoisomerase II/histidine kinase"/>
    <property type="match status" value="1"/>
</dbReference>
<dbReference type="PROSITE" id="PS50885">
    <property type="entry name" value="HAMP"/>
    <property type="match status" value="1"/>
</dbReference>
<evidence type="ECO:0000313" key="18">
    <source>
        <dbReference type="Proteomes" id="UP000316425"/>
    </source>
</evidence>
<comment type="subcellular location">
    <subcellularLocation>
        <location evidence="2">Cell membrane</location>
        <topology evidence="2">Multi-pass membrane protein</topology>
    </subcellularLocation>
</comment>
<dbReference type="CDD" id="cd00082">
    <property type="entry name" value="HisKA"/>
    <property type="match status" value="1"/>
</dbReference>
<dbReference type="PRINTS" id="PR00344">
    <property type="entry name" value="BCTRLSENSOR"/>
</dbReference>
<dbReference type="GO" id="GO:0005524">
    <property type="term" value="F:ATP binding"/>
    <property type="evidence" value="ECO:0007669"/>
    <property type="project" value="UniProtKB-KW"/>
</dbReference>
<dbReference type="SUPFAM" id="SSF47384">
    <property type="entry name" value="Homodimeric domain of signal transducing histidine kinase"/>
    <property type="match status" value="1"/>
</dbReference>
<dbReference type="InterPro" id="IPR005467">
    <property type="entry name" value="His_kinase_dom"/>
</dbReference>
<protein>
    <recommendedName>
        <fullName evidence="3">histidine kinase</fullName>
        <ecNumber evidence="3">2.7.13.3</ecNumber>
    </recommendedName>
</protein>
<gene>
    <name evidence="17" type="ORF">FPQ13_00565</name>
</gene>
<evidence type="ECO:0000256" key="4">
    <source>
        <dbReference type="ARBA" id="ARBA00022475"/>
    </source>
</evidence>
<dbReference type="SMART" id="SM00304">
    <property type="entry name" value="HAMP"/>
    <property type="match status" value="1"/>
</dbReference>
<dbReference type="Pfam" id="PF00672">
    <property type="entry name" value="HAMP"/>
    <property type="match status" value="1"/>
</dbReference>
<dbReference type="GO" id="GO:0005886">
    <property type="term" value="C:plasma membrane"/>
    <property type="evidence" value="ECO:0007669"/>
    <property type="project" value="UniProtKB-SubCell"/>
</dbReference>
<keyword evidence="9 17" id="KW-0418">Kinase</keyword>
<feature type="transmembrane region" description="Helical" evidence="14">
    <location>
        <begin position="12"/>
        <end position="34"/>
    </location>
</feature>
<dbReference type="SUPFAM" id="SSF158472">
    <property type="entry name" value="HAMP domain-like"/>
    <property type="match status" value="1"/>
</dbReference>
<dbReference type="PANTHER" id="PTHR42878">
    <property type="entry name" value="TWO-COMPONENT HISTIDINE KINASE"/>
    <property type="match status" value="1"/>
</dbReference>
<evidence type="ECO:0000259" key="15">
    <source>
        <dbReference type="PROSITE" id="PS50109"/>
    </source>
</evidence>
<evidence type="ECO:0000256" key="14">
    <source>
        <dbReference type="SAM" id="Phobius"/>
    </source>
</evidence>
<keyword evidence="6" id="KW-0808">Transferase</keyword>
<dbReference type="InterPro" id="IPR003594">
    <property type="entry name" value="HATPase_dom"/>
</dbReference>
<evidence type="ECO:0000256" key="7">
    <source>
        <dbReference type="ARBA" id="ARBA00022692"/>
    </source>
</evidence>
<evidence type="ECO:0000256" key="1">
    <source>
        <dbReference type="ARBA" id="ARBA00000085"/>
    </source>
</evidence>